<evidence type="ECO:0000256" key="2">
    <source>
        <dbReference type="ARBA" id="ARBA00015736"/>
    </source>
</evidence>
<keyword evidence="4" id="KW-0449">Lipoprotein</keyword>
<comment type="caution">
    <text evidence="6">The sequence shown here is derived from an EMBL/GenBank/DDBJ whole genome shotgun (WGS) entry which is preliminary data.</text>
</comment>
<dbReference type="STRING" id="947166.A0A1D1UX97"/>
<feature type="compositionally biased region" description="Polar residues" evidence="5">
    <location>
        <begin position="190"/>
        <end position="200"/>
    </location>
</feature>
<evidence type="ECO:0000256" key="5">
    <source>
        <dbReference type="SAM" id="MobiDB-lite"/>
    </source>
</evidence>
<evidence type="ECO:0000256" key="3">
    <source>
        <dbReference type="ARBA" id="ARBA00022707"/>
    </source>
</evidence>
<reference evidence="6 7" key="1">
    <citation type="journal article" date="2016" name="Nat. Commun.">
        <title>Extremotolerant tardigrade genome and improved radiotolerance of human cultured cells by tardigrade-unique protein.</title>
        <authorList>
            <person name="Hashimoto T."/>
            <person name="Horikawa D.D."/>
            <person name="Saito Y."/>
            <person name="Kuwahara H."/>
            <person name="Kozuka-Hata H."/>
            <person name="Shin-I T."/>
            <person name="Minakuchi Y."/>
            <person name="Ohishi K."/>
            <person name="Motoyama A."/>
            <person name="Aizu T."/>
            <person name="Enomoto A."/>
            <person name="Kondo K."/>
            <person name="Tanaka S."/>
            <person name="Hara Y."/>
            <person name="Koshikawa S."/>
            <person name="Sagara H."/>
            <person name="Miura T."/>
            <person name="Yokobori S."/>
            <person name="Miyagawa K."/>
            <person name="Suzuki Y."/>
            <person name="Kubo T."/>
            <person name="Oyama M."/>
            <person name="Kohara Y."/>
            <person name="Fujiyama A."/>
            <person name="Arakawa K."/>
            <person name="Katayama T."/>
            <person name="Toyoda A."/>
            <person name="Kunieda T."/>
        </authorList>
    </citation>
    <scope>NUCLEOTIDE SEQUENCE [LARGE SCALE GENOMIC DNA]</scope>
    <source>
        <strain evidence="6 7">YOKOZUNA-1</strain>
    </source>
</reference>
<dbReference type="GO" id="GO:0005794">
    <property type="term" value="C:Golgi apparatus"/>
    <property type="evidence" value="ECO:0007669"/>
    <property type="project" value="TreeGrafter"/>
</dbReference>
<evidence type="ECO:0000313" key="7">
    <source>
        <dbReference type="Proteomes" id="UP000186922"/>
    </source>
</evidence>
<dbReference type="Pfam" id="PF09742">
    <property type="entry name" value="Dymeclin"/>
    <property type="match status" value="1"/>
</dbReference>
<feature type="region of interest" description="Disordered" evidence="5">
    <location>
        <begin position="722"/>
        <end position="744"/>
    </location>
</feature>
<dbReference type="EMBL" id="BDGG01000002">
    <property type="protein sequence ID" value="GAU94249.1"/>
    <property type="molecule type" value="Genomic_DNA"/>
</dbReference>
<comment type="similarity">
    <text evidence="1">Belongs to the dymeclin family.</text>
</comment>
<feature type="compositionally biased region" description="Low complexity" evidence="5">
    <location>
        <begin position="735"/>
        <end position="744"/>
    </location>
</feature>
<keyword evidence="3" id="KW-0519">Myristate</keyword>
<feature type="region of interest" description="Disordered" evidence="5">
    <location>
        <begin position="156"/>
        <end position="200"/>
    </location>
</feature>
<organism evidence="6 7">
    <name type="scientific">Ramazzottius varieornatus</name>
    <name type="common">Water bear</name>
    <name type="synonym">Tardigrade</name>
    <dbReference type="NCBI Taxonomy" id="947166"/>
    <lineage>
        <taxon>Eukaryota</taxon>
        <taxon>Metazoa</taxon>
        <taxon>Ecdysozoa</taxon>
        <taxon>Tardigrada</taxon>
        <taxon>Eutardigrada</taxon>
        <taxon>Parachela</taxon>
        <taxon>Hypsibioidea</taxon>
        <taxon>Ramazzottiidae</taxon>
        <taxon>Ramazzottius</taxon>
    </lineage>
</organism>
<proteinExistence type="inferred from homology"/>
<feature type="compositionally biased region" description="Low complexity" evidence="5">
    <location>
        <begin position="156"/>
        <end position="168"/>
    </location>
</feature>
<keyword evidence="7" id="KW-1185">Reference proteome</keyword>
<evidence type="ECO:0000313" key="6">
    <source>
        <dbReference type="EMBL" id="GAU94249.1"/>
    </source>
</evidence>
<protein>
    <recommendedName>
        <fullName evidence="2">Dymeclin</fullName>
    </recommendedName>
</protein>
<dbReference type="PANTHER" id="PTHR12895">
    <property type="entry name" value="DYMECLIN"/>
    <property type="match status" value="1"/>
</dbReference>
<dbReference type="InterPro" id="IPR019142">
    <property type="entry name" value="Dymeclin"/>
</dbReference>
<dbReference type="Proteomes" id="UP000186922">
    <property type="component" value="Unassembled WGS sequence"/>
</dbReference>
<accession>A0A1D1UX97</accession>
<gene>
    <name evidence="6" type="primary">RvY_06060-1</name>
    <name evidence="6" type="synonym">RvY_06060.1</name>
    <name evidence="6" type="ORF">RvY_06060</name>
</gene>
<dbReference type="OrthoDB" id="10253409at2759"/>
<dbReference type="PANTHER" id="PTHR12895:SF9">
    <property type="entry name" value="DYMECLIN"/>
    <property type="match status" value="1"/>
</dbReference>
<dbReference type="GO" id="GO:0007030">
    <property type="term" value="P:Golgi organization"/>
    <property type="evidence" value="ECO:0007669"/>
    <property type="project" value="TreeGrafter"/>
</dbReference>
<dbReference type="AlphaFoldDB" id="A0A1D1UX97"/>
<sequence>MGNASSSVKDLNKNEFLKRLVGTEHIPIESDFWDRMLSYKFYPPMSSQDYGTIEDAVLPLLKEFVINDEATGNFSILVRKFVSLKEQQVYEGLHKSFSWPMSNAMFLIRFINKFFIQNLDEKDIERTFERSDITTVSEPVNTLPHVPNVLSNGSSVPAALPSSSGPPLTNGTGPVPPLTPVNSVAPAPQNPSGHANQSFTNGEAISTKTLVSYTNALVDLLIKSSVGDPYYLYEMEAINSLIVLLSVRIYRPDVESESPVSDLLVGTAMTSVAPTLVSRLLINFIQQPKAPGYLLQSNLHGSIVLGLASGLWNALTLKNYRYPPEPESIMALQSIFLLLLLCNNGTQVDNPVRNALFTFGNAEDPAYASNQSNALPFSQLYTRVCEHLRREEVSLLFYYLLHRNKDFNVYILSKTNIDLLILPMLEMLYNAPTASSHHVYMLLIILLILSEDEFFTKTIHELQVKNIRWYKERNLPPMPLGSLIVLVVTRVIQMNITKIKDKYLHNNCLAALANMAGDTKNLHVMACQRLITLFEQLSKRHRKLSEDYRQWSEKADQQSVNPELTLEISIHEEVLRMILEIVNGILYHELPSNANLVHSLLYKKQLFERFRSYPNFQEVVHNIETVLAHFASKMDKNDQNMTVEQVFDIIKQQSMNFSVQRLKKLPNLKFRYVEEEHPEEFFLPYCWTLVYGASTIHWNAEKICIFNALNVVEDELEGEMAAGDDGSIKPQTPLTPEETVVVPV</sequence>
<evidence type="ECO:0000256" key="4">
    <source>
        <dbReference type="ARBA" id="ARBA00023288"/>
    </source>
</evidence>
<name>A0A1D1UX97_RAMVA</name>
<evidence type="ECO:0000256" key="1">
    <source>
        <dbReference type="ARBA" id="ARBA00010603"/>
    </source>
</evidence>